<protein>
    <submittedName>
        <fullName evidence="1">Uncharacterized protein</fullName>
    </submittedName>
</protein>
<evidence type="ECO:0000313" key="2">
    <source>
        <dbReference type="Proteomes" id="UP000637383"/>
    </source>
</evidence>
<sequence>MRLTGISFIREVDLVRGFFSMNTNSSNQWMSITFSLYNPQIGNKDFFAALGVGVHSAEDYLNNGGDQRLNDLVAVIKPNANRLAMTPTLVKN</sequence>
<keyword evidence="2" id="KW-1185">Reference proteome</keyword>
<dbReference type="EMBL" id="JACJTU010000075">
    <property type="protein sequence ID" value="MBD2739252.1"/>
    <property type="molecule type" value="Genomic_DNA"/>
</dbReference>
<proteinExistence type="predicted"/>
<dbReference type="Proteomes" id="UP000637383">
    <property type="component" value="Unassembled WGS sequence"/>
</dbReference>
<comment type="caution">
    <text evidence="1">The sequence shown here is derived from an EMBL/GenBank/DDBJ whole genome shotgun (WGS) entry which is preliminary data.</text>
</comment>
<gene>
    <name evidence="1" type="ORF">H6H03_36255</name>
</gene>
<name>A0ABR8KMU2_9NOSO</name>
<accession>A0ABR8KMU2</accession>
<reference evidence="1 2" key="1">
    <citation type="journal article" date="2020" name="ISME J.">
        <title>Comparative genomics reveals insights into cyanobacterial evolution and habitat adaptation.</title>
        <authorList>
            <person name="Chen M.Y."/>
            <person name="Teng W.K."/>
            <person name="Zhao L."/>
            <person name="Hu C.X."/>
            <person name="Zhou Y.K."/>
            <person name="Han B.P."/>
            <person name="Song L.R."/>
            <person name="Shu W.S."/>
        </authorList>
    </citation>
    <scope>NUCLEOTIDE SEQUENCE [LARGE SCALE GENOMIC DNA]</scope>
    <source>
        <strain evidence="1 2">FACHB-159</strain>
    </source>
</reference>
<organism evidence="1 2">
    <name type="scientific">Nostoc paludosum FACHB-159</name>
    <dbReference type="NCBI Taxonomy" id="2692908"/>
    <lineage>
        <taxon>Bacteria</taxon>
        <taxon>Bacillati</taxon>
        <taxon>Cyanobacteriota</taxon>
        <taxon>Cyanophyceae</taxon>
        <taxon>Nostocales</taxon>
        <taxon>Nostocaceae</taxon>
        <taxon>Nostoc</taxon>
    </lineage>
</organism>
<evidence type="ECO:0000313" key="1">
    <source>
        <dbReference type="EMBL" id="MBD2739252.1"/>
    </source>
</evidence>